<sequence>MYSLRCTVLKLNEVFAILLCPRCKLQRAFFVFKLVTRKGETMSGDDPKSHTTQSLTVVIVMKSTKVSDG</sequence>
<dbReference type="STRING" id="1265861.BCAMP_04130"/>
<reference evidence="1 2" key="1">
    <citation type="submission" date="2012-12" db="EMBL/GenBank/DDBJ databases">
        <title>Novel taxa of Listeriaceae from agricultural environments in the United States.</title>
        <authorList>
            <person name="den Bakker H.C."/>
            <person name="Allred A."/>
            <person name="Warchocki S."/>
            <person name="Wright E.M."/>
            <person name="Burrell A."/>
            <person name="Nightingale K.K."/>
            <person name="Kephart D."/>
            <person name="Wiedmann M."/>
        </authorList>
    </citation>
    <scope>NUCLEOTIDE SEQUENCE [LARGE SCALE GENOMIC DNA]</scope>
    <source>
        <strain evidence="1 2">FSL F6-1037</strain>
    </source>
</reference>
<gene>
    <name evidence="1" type="ORF">BCAMP_04130</name>
</gene>
<evidence type="ECO:0000313" key="2">
    <source>
        <dbReference type="Proteomes" id="UP000019243"/>
    </source>
</evidence>
<organism evidence="1 2">
    <name type="scientific">Brochothrix campestris FSL F6-1037</name>
    <dbReference type="NCBI Taxonomy" id="1265861"/>
    <lineage>
        <taxon>Bacteria</taxon>
        <taxon>Bacillati</taxon>
        <taxon>Bacillota</taxon>
        <taxon>Bacilli</taxon>
        <taxon>Bacillales</taxon>
        <taxon>Listeriaceae</taxon>
        <taxon>Brochothrix</taxon>
    </lineage>
</organism>
<protein>
    <submittedName>
        <fullName evidence="1">Uncharacterized protein</fullName>
    </submittedName>
</protein>
<keyword evidence="2" id="KW-1185">Reference proteome</keyword>
<dbReference type="Proteomes" id="UP000019243">
    <property type="component" value="Unassembled WGS sequence"/>
</dbReference>
<dbReference type="AlphaFoldDB" id="W7CW50"/>
<dbReference type="EMBL" id="AODH01000013">
    <property type="protein sequence ID" value="EUJ41172.1"/>
    <property type="molecule type" value="Genomic_DNA"/>
</dbReference>
<accession>W7CW50</accession>
<comment type="caution">
    <text evidence="1">The sequence shown here is derived from an EMBL/GenBank/DDBJ whole genome shotgun (WGS) entry which is preliminary data.</text>
</comment>
<proteinExistence type="predicted"/>
<evidence type="ECO:0000313" key="1">
    <source>
        <dbReference type="EMBL" id="EUJ41172.1"/>
    </source>
</evidence>
<name>W7CW50_9LIST</name>